<dbReference type="EMBL" id="JANHOG010001314">
    <property type="protein sequence ID" value="KAJ3539192.1"/>
    <property type="molecule type" value="Genomic_DNA"/>
</dbReference>
<name>A0ACC1SGD1_9APHY</name>
<proteinExistence type="predicted"/>
<sequence>MKMSINELWLFITAFKLINTSDRLTIFRELRPDEQADLVACQALHRLSDSCNCQYAVMRTSRASTTPPKGASRVGSGQRRSPPQCPPLEVQQPASMFSKFGYFVSFATLAVLFLAVKAKPYFPVGPFWFFGPTWKHHRSISNAGVAFACYGGGGNCECPADKYHNSGVLINVWPGYQCAYPAGACTWDDKTGVLQNTQQTNCPSTAACSESAGCSCPSDLNGDAGVLINQFTGYQCAYPHGACTWDSDGDLVNTDQTNCVTSAKCKQSGQDS</sequence>
<comment type="caution">
    <text evidence="1">The sequence shown here is derived from an EMBL/GenBank/DDBJ whole genome shotgun (WGS) entry which is preliminary data.</text>
</comment>
<dbReference type="Proteomes" id="UP001148662">
    <property type="component" value="Unassembled WGS sequence"/>
</dbReference>
<keyword evidence="2" id="KW-1185">Reference proteome</keyword>
<evidence type="ECO:0000313" key="2">
    <source>
        <dbReference type="Proteomes" id="UP001148662"/>
    </source>
</evidence>
<accession>A0ACC1SGD1</accession>
<reference evidence="1" key="1">
    <citation type="submission" date="2022-07" db="EMBL/GenBank/DDBJ databases">
        <title>Genome Sequence of Phlebia brevispora.</title>
        <authorList>
            <person name="Buettner E."/>
        </authorList>
    </citation>
    <scope>NUCLEOTIDE SEQUENCE</scope>
    <source>
        <strain evidence="1">MPL23</strain>
    </source>
</reference>
<gene>
    <name evidence="1" type="ORF">NM688_g6404</name>
</gene>
<evidence type="ECO:0000313" key="1">
    <source>
        <dbReference type="EMBL" id="KAJ3539192.1"/>
    </source>
</evidence>
<organism evidence="1 2">
    <name type="scientific">Phlebia brevispora</name>
    <dbReference type="NCBI Taxonomy" id="194682"/>
    <lineage>
        <taxon>Eukaryota</taxon>
        <taxon>Fungi</taxon>
        <taxon>Dikarya</taxon>
        <taxon>Basidiomycota</taxon>
        <taxon>Agaricomycotina</taxon>
        <taxon>Agaricomycetes</taxon>
        <taxon>Polyporales</taxon>
        <taxon>Meruliaceae</taxon>
        <taxon>Phlebia</taxon>
    </lineage>
</organism>
<protein>
    <submittedName>
        <fullName evidence="1">Uncharacterized protein</fullName>
    </submittedName>
</protein>